<evidence type="ECO:0000313" key="1">
    <source>
        <dbReference type="EMBL" id="QJA72088.1"/>
    </source>
</evidence>
<reference evidence="1" key="1">
    <citation type="submission" date="2020-03" db="EMBL/GenBank/DDBJ databases">
        <title>The deep terrestrial virosphere.</title>
        <authorList>
            <person name="Holmfeldt K."/>
            <person name="Nilsson E."/>
            <person name="Simone D."/>
            <person name="Lopez-Fernandez M."/>
            <person name="Wu X."/>
            <person name="de Brujin I."/>
            <person name="Lundin D."/>
            <person name="Andersson A."/>
            <person name="Bertilsson S."/>
            <person name="Dopson M."/>
        </authorList>
    </citation>
    <scope>NUCLEOTIDE SEQUENCE</scope>
    <source>
        <strain evidence="1">MM415A02929</strain>
    </source>
</reference>
<organism evidence="1">
    <name type="scientific">viral metagenome</name>
    <dbReference type="NCBI Taxonomy" id="1070528"/>
    <lineage>
        <taxon>unclassified sequences</taxon>
        <taxon>metagenomes</taxon>
        <taxon>organismal metagenomes</taxon>
    </lineage>
</organism>
<name>A0A6M3JRZ4_9ZZZZ</name>
<gene>
    <name evidence="1" type="ORF">MM415A02929_0010</name>
</gene>
<protein>
    <submittedName>
        <fullName evidence="1">Uncharacterized protein</fullName>
    </submittedName>
</protein>
<dbReference type="EMBL" id="MT141923">
    <property type="protein sequence ID" value="QJA72088.1"/>
    <property type="molecule type" value="Genomic_DNA"/>
</dbReference>
<sequence length="56" mass="6450">MSESGKRLAKVMLLLKNTPNKTSQPDADERTERNMKLLNQDQLKHAIEKVAKGEWE</sequence>
<proteinExistence type="predicted"/>
<dbReference type="AlphaFoldDB" id="A0A6M3JRZ4"/>
<accession>A0A6M3JRZ4</accession>